<dbReference type="InterPro" id="IPR038729">
    <property type="entry name" value="Rad50/SbcC_AAA"/>
</dbReference>
<dbReference type="PANTHER" id="PTHR43581:SF4">
    <property type="entry name" value="ATP_GTP PHOSPHATASE"/>
    <property type="match status" value="1"/>
</dbReference>
<dbReference type="SUPFAM" id="SSF52540">
    <property type="entry name" value="P-loop containing nucleoside triphosphate hydrolases"/>
    <property type="match status" value="1"/>
</dbReference>
<dbReference type="Pfam" id="PF13476">
    <property type="entry name" value="AAA_23"/>
    <property type="match status" value="1"/>
</dbReference>
<gene>
    <name evidence="2" type="ORF">HNP84_009337</name>
</gene>
<dbReference type="PANTHER" id="PTHR43581">
    <property type="entry name" value="ATP/GTP PHOSPHATASE"/>
    <property type="match status" value="1"/>
</dbReference>
<dbReference type="InterPro" id="IPR051396">
    <property type="entry name" value="Bact_Antivir_Def_Nuclease"/>
</dbReference>
<name>A0A840PDT4_9ACTN</name>
<evidence type="ECO:0000259" key="1">
    <source>
        <dbReference type="Pfam" id="PF13476"/>
    </source>
</evidence>
<keyword evidence="3" id="KW-1185">Reference proteome</keyword>
<proteinExistence type="predicted"/>
<evidence type="ECO:0000313" key="3">
    <source>
        <dbReference type="Proteomes" id="UP000578449"/>
    </source>
</evidence>
<dbReference type="EMBL" id="JACHGN010000030">
    <property type="protein sequence ID" value="MBB5139574.1"/>
    <property type="molecule type" value="Genomic_DNA"/>
</dbReference>
<dbReference type="GO" id="GO:0016887">
    <property type="term" value="F:ATP hydrolysis activity"/>
    <property type="evidence" value="ECO:0007669"/>
    <property type="project" value="InterPro"/>
</dbReference>
<protein>
    <recommendedName>
        <fullName evidence="1">Rad50/SbcC-type AAA domain-containing protein</fullName>
    </recommendedName>
</protein>
<sequence length="301" mass="32994">MYVSKIAIQGVRGFCGPREASLDFVRRDGSHKGWTVLAGRNGSGKTTVLQAIALGIVGNYFVRDLSGWAGAPEGESSRICATVVQDQNFCGGPNFGPQDFELRWNDPENPYNPAHRTTKSTGPRTLRFGPGEKWFFAGYGPFRRFSPVAMGHGQQTRSAVYAGLRTPFDDDASLVEGVSWLIEQHLYTLEGRPGAAELLQVALTLLGDGMLPDGYKVTRVDSRGLWLEKDGVEIPLRQMSEGYRTVTALVVDMIRQMHVAYGGLRITPSVPGRRWNILVSSLWTRSRTISTSLGRRGSGSG</sequence>
<evidence type="ECO:0000313" key="2">
    <source>
        <dbReference type="EMBL" id="MBB5139574.1"/>
    </source>
</evidence>
<feature type="domain" description="Rad50/SbcC-type AAA" evidence="1">
    <location>
        <begin position="5"/>
        <end position="59"/>
    </location>
</feature>
<dbReference type="AlphaFoldDB" id="A0A840PDT4"/>
<organism evidence="2 3">
    <name type="scientific">Thermocatellispora tengchongensis</name>
    <dbReference type="NCBI Taxonomy" id="1073253"/>
    <lineage>
        <taxon>Bacteria</taxon>
        <taxon>Bacillati</taxon>
        <taxon>Actinomycetota</taxon>
        <taxon>Actinomycetes</taxon>
        <taxon>Streptosporangiales</taxon>
        <taxon>Streptosporangiaceae</taxon>
        <taxon>Thermocatellispora</taxon>
    </lineage>
</organism>
<dbReference type="RefSeq" id="WP_185056389.1">
    <property type="nucleotide sequence ID" value="NZ_BAABIX010000032.1"/>
</dbReference>
<comment type="caution">
    <text evidence="2">The sequence shown here is derived from an EMBL/GenBank/DDBJ whole genome shotgun (WGS) entry which is preliminary data.</text>
</comment>
<accession>A0A840PDT4</accession>
<dbReference type="GO" id="GO:0006302">
    <property type="term" value="P:double-strand break repair"/>
    <property type="evidence" value="ECO:0007669"/>
    <property type="project" value="InterPro"/>
</dbReference>
<dbReference type="InterPro" id="IPR027417">
    <property type="entry name" value="P-loop_NTPase"/>
</dbReference>
<dbReference type="Proteomes" id="UP000578449">
    <property type="component" value="Unassembled WGS sequence"/>
</dbReference>
<dbReference type="Gene3D" id="3.40.50.300">
    <property type="entry name" value="P-loop containing nucleotide triphosphate hydrolases"/>
    <property type="match status" value="1"/>
</dbReference>
<reference evidence="2 3" key="1">
    <citation type="submission" date="2020-08" db="EMBL/GenBank/DDBJ databases">
        <title>Genomic Encyclopedia of Type Strains, Phase IV (KMG-IV): sequencing the most valuable type-strain genomes for metagenomic binning, comparative biology and taxonomic classification.</title>
        <authorList>
            <person name="Goeker M."/>
        </authorList>
    </citation>
    <scope>NUCLEOTIDE SEQUENCE [LARGE SCALE GENOMIC DNA]</scope>
    <source>
        <strain evidence="2 3">DSM 45615</strain>
    </source>
</reference>